<keyword evidence="6 13" id="KW-0812">Transmembrane</keyword>
<evidence type="ECO:0000313" key="18">
    <source>
        <dbReference type="Proteomes" id="UP000321577"/>
    </source>
</evidence>
<dbReference type="InterPro" id="IPR047196">
    <property type="entry name" value="YidC_ALB_C"/>
</dbReference>
<feature type="region of interest" description="Disordered" evidence="14">
    <location>
        <begin position="576"/>
        <end position="603"/>
    </location>
</feature>
<dbReference type="PRINTS" id="PR01900">
    <property type="entry name" value="YIDCPROTEIN"/>
</dbReference>
<feature type="transmembrane region" description="Helical" evidence="13">
    <location>
        <begin position="483"/>
        <end position="501"/>
    </location>
</feature>
<dbReference type="RefSeq" id="WP_146851528.1">
    <property type="nucleotide sequence ID" value="NZ_BKAG01000023.1"/>
</dbReference>
<dbReference type="Pfam" id="PF02096">
    <property type="entry name" value="60KD_IMP"/>
    <property type="match status" value="1"/>
</dbReference>
<gene>
    <name evidence="13" type="primary">yidC</name>
    <name evidence="17" type="ORF">BGE01nite_32590</name>
</gene>
<keyword evidence="5 13" id="KW-1003">Cell membrane</keyword>
<evidence type="ECO:0000256" key="3">
    <source>
        <dbReference type="ARBA" id="ARBA00015325"/>
    </source>
</evidence>
<dbReference type="PANTHER" id="PTHR12428">
    <property type="entry name" value="OXA1"/>
    <property type="match status" value="1"/>
</dbReference>
<feature type="transmembrane region" description="Helical" evidence="13">
    <location>
        <begin position="371"/>
        <end position="389"/>
    </location>
</feature>
<feature type="transmembrane region" description="Helical" evidence="13">
    <location>
        <begin position="522"/>
        <end position="544"/>
    </location>
</feature>
<evidence type="ECO:0000256" key="6">
    <source>
        <dbReference type="ARBA" id="ARBA00022692"/>
    </source>
</evidence>
<dbReference type="GO" id="GO:0005886">
    <property type="term" value="C:plasma membrane"/>
    <property type="evidence" value="ECO:0007669"/>
    <property type="project" value="UniProtKB-SubCell"/>
</dbReference>
<dbReference type="HAMAP" id="MF_01810">
    <property type="entry name" value="YidC_type1"/>
    <property type="match status" value="1"/>
</dbReference>
<feature type="domain" description="Membrane insertase YidC N-terminal" evidence="16">
    <location>
        <begin position="131"/>
        <end position="359"/>
    </location>
</feature>
<feature type="compositionally biased region" description="Low complexity" evidence="14">
    <location>
        <begin position="576"/>
        <end position="587"/>
    </location>
</feature>
<feature type="domain" description="Membrane insertase YidC/Oxa/ALB C-terminal" evidence="15">
    <location>
        <begin position="371"/>
        <end position="557"/>
    </location>
</feature>
<dbReference type="AlphaFoldDB" id="A0A512MB64"/>
<comment type="subcellular location">
    <subcellularLocation>
        <location evidence="1">Cell inner membrane</location>
        <topology evidence="1">Multi-pass membrane protein</topology>
    </subcellularLocation>
    <subcellularLocation>
        <location evidence="13">Cell membrane</location>
        <topology evidence="13">Multi-pass membrane protein</topology>
    </subcellularLocation>
</comment>
<evidence type="ECO:0000256" key="10">
    <source>
        <dbReference type="ARBA" id="ARBA00023186"/>
    </source>
</evidence>
<keyword evidence="4 13" id="KW-0813">Transport</keyword>
<evidence type="ECO:0000256" key="12">
    <source>
        <dbReference type="ARBA" id="ARBA00033342"/>
    </source>
</evidence>
<protein>
    <recommendedName>
        <fullName evidence="3 13">Membrane protein insertase YidC</fullName>
    </recommendedName>
    <alternativeName>
        <fullName evidence="12 13">Foldase YidC</fullName>
    </alternativeName>
    <alternativeName>
        <fullName evidence="11 13">Membrane integrase YidC</fullName>
    </alternativeName>
    <alternativeName>
        <fullName evidence="13">Membrane protein YidC</fullName>
    </alternativeName>
</protein>
<dbReference type="NCBIfam" id="TIGR03592">
    <property type="entry name" value="yidC_oxa1_cterm"/>
    <property type="match status" value="1"/>
</dbReference>
<feature type="compositionally biased region" description="Low complexity" evidence="14">
    <location>
        <begin position="36"/>
        <end position="71"/>
    </location>
</feature>
<dbReference type="InterPro" id="IPR028055">
    <property type="entry name" value="YidC/Oxa/ALB_C"/>
</dbReference>
<dbReference type="InterPro" id="IPR001708">
    <property type="entry name" value="YidC/ALB3/OXA1/COX18"/>
</dbReference>
<dbReference type="InterPro" id="IPR038221">
    <property type="entry name" value="YidC_periplasmic_sf"/>
</dbReference>
<dbReference type="InterPro" id="IPR019998">
    <property type="entry name" value="Membr_insert_YidC"/>
</dbReference>
<name>A0A512MB64_9BACT</name>
<evidence type="ECO:0000256" key="1">
    <source>
        <dbReference type="ARBA" id="ARBA00004429"/>
    </source>
</evidence>
<comment type="similarity">
    <text evidence="2 13">Belongs to the OXA1/ALB3/YidC family. Type 1 subfamily.</text>
</comment>
<feature type="transmembrane region" description="Helical" evidence="13">
    <location>
        <begin position="432"/>
        <end position="454"/>
    </location>
</feature>
<comment type="function">
    <text evidence="13">Required for the insertion and/or proper folding and/or complex formation of integral membrane proteins into the membrane. Involved in integration of membrane proteins that insert both dependently and independently of the Sec translocase complex, as well as at least some lipoproteins. Aids folding of multispanning membrane proteins.</text>
</comment>
<evidence type="ECO:0000256" key="7">
    <source>
        <dbReference type="ARBA" id="ARBA00022927"/>
    </source>
</evidence>
<feature type="compositionally biased region" description="Basic residues" evidence="14">
    <location>
        <begin position="590"/>
        <end position="603"/>
    </location>
</feature>
<evidence type="ECO:0000256" key="14">
    <source>
        <dbReference type="SAM" id="MobiDB-lite"/>
    </source>
</evidence>
<keyword evidence="9 13" id="KW-0472">Membrane</keyword>
<comment type="caution">
    <text evidence="17">The sequence shown here is derived from an EMBL/GenBank/DDBJ whole genome shotgun (WGS) entry which is preliminary data.</text>
</comment>
<evidence type="ECO:0000256" key="8">
    <source>
        <dbReference type="ARBA" id="ARBA00022989"/>
    </source>
</evidence>
<evidence type="ECO:0000313" key="17">
    <source>
        <dbReference type="EMBL" id="GEP43968.1"/>
    </source>
</evidence>
<sequence length="603" mass="66090">MDRKGWIVIILCSAGIAVNAWFASKSKPQTVPPAPAGEVAKAPPAPGAPAQGSTITAAPTTTTAAATPSAPEETHTVTSGSVTWHFTTKGGGISKVVLGGTDQLTLNGHGVEPIGALRREAAGNDPVAYKITAKSDKGITFEGTNAEGIAIRKVFALSEGGASDEHLIRLTISLTNTTTVQHKSEEYYLYAGSANSMSPDEALKPSFFYNDAGDAKQVHTNSFDGGMMSSEQASMSSSHSKLRYGGVMSRFYTQILSHEKIDKSGRTWADKPGKIWASRILIDHTHDQFKGKSGSEKDYAIQAAVSLPPVDLAPKATQTEEFSLYAGPKEYKRLDTLGGQRNFVMFYGMFGFISRPLNTLMRWMHDLSGNWGLAIILMTIIIRTILWPLQAKSQYSMKRMGKLAPLMKEVQEKHKDNPTQAQMEVMKLYKDYGVNPVGGCFPMLLQIPIFFAFYGVLQNAAELRGQGWLWVHDLSVADTVGHFMGYPVNPLPLIMGLTMIAQMKLTPQPATMDKSQKIMMNIMPVFFLWICYNFASALALYWAVTNIYAIAQSWIMKLYIPEPELKKVEHMAKGPAPKNPFFNPANPLHKDKKSKLKSPKLGG</sequence>
<reference evidence="17 18" key="1">
    <citation type="submission" date="2019-07" db="EMBL/GenBank/DDBJ databases">
        <title>Whole genome shotgun sequence of Brevifollis gellanilyticus NBRC 108608.</title>
        <authorList>
            <person name="Hosoyama A."/>
            <person name="Uohara A."/>
            <person name="Ohji S."/>
            <person name="Ichikawa N."/>
        </authorList>
    </citation>
    <scope>NUCLEOTIDE SEQUENCE [LARGE SCALE GENOMIC DNA]</scope>
    <source>
        <strain evidence="17 18">NBRC 108608</strain>
    </source>
</reference>
<comment type="subunit">
    <text evidence="13">Interacts with the Sec translocase complex via SecD. Specifically interacts with transmembrane segments of nascent integral membrane proteins during membrane integration.</text>
</comment>
<dbReference type="Pfam" id="PF14849">
    <property type="entry name" value="YidC_periplas"/>
    <property type="match status" value="1"/>
</dbReference>
<dbReference type="Gene3D" id="2.70.98.90">
    <property type="match status" value="1"/>
</dbReference>
<evidence type="ECO:0000256" key="4">
    <source>
        <dbReference type="ARBA" id="ARBA00022448"/>
    </source>
</evidence>
<evidence type="ECO:0000256" key="2">
    <source>
        <dbReference type="ARBA" id="ARBA00010527"/>
    </source>
</evidence>
<keyword evidence="8 13" id="KW-1133">Transmembrane helix</keyword>
<dbReference type="PANTHER" id="PTHR12428:SF65">
    <property type="entry name" value="CYTOCHROME C OXIDASE ASSEMBLY PROTEIN COX18, MITOCHONDRIAL"/>
    <property type="match status" value="1"/>
</dbReference>
<organism evidence="17 18">
    <name type="scientific">Brevifollis gellanilyticus</name>
    <dbReference type="NCBI Taxonomy" id="748831"/>
    <lineage>
        <taxon>Bacteria</taxon>
        <taxon>Pseudomonadati</taxon>
        <taxon>Verrucomicrobiota</taxon>
        <taxon>Verrucomicrobiia</taxon>
        <taxon>Verrucomicrobiales</taxon>
        <taxon>Verrucomicrobiaceae</taxon>
    </lineage>
</organism>
<evidence type="ECO:0000259" key="16">
    <source>
        <dbReference type="Pfam" id="PF14849"/>
    </source>
</evidence>
<dbReference type="EMBL" id="BKAG01000023">
    <property type="protein sequence ID" value="GEP43968.1"/>
    <property type="molecule type" value="Genomic_DNA"/>
</dbReference>
<keyword evidence="7 13" id="KW-0653">Protein transport</keyword>
<evidence type="ECO:0000256" key="11">
    <source>
        <dbReference type="ARBA" id="ARBA00033245"/>
    </source>
</evidence>
<accession>A0A512MB64</accession>
<dbReference type="OrthoDB" id="9780552at2"/>
<proteinExistence type="inferred from homology"/>
<keyword evidence="18" id="KW-1185">Reference proteome</keyword>
<keyword evidence="10 13" id="KW-0143">Chaperone</keyword>
<evidence type="ECO:0000256" key="13">
    <source>
        <dbReference type="HAMAP-Rule" id="MF_01810"/>
    </source>
</evidence>
<evidence type="ECO:0000256" key="9">
    <source>
        <dbReference type="ARBA" id="ARBA00023136"/>
    </source>
</evidence>
<dbReference type="InterPro" id="IPR028053">
    <property type="entry name" value="Membr_insert_YidC_N"/>
</dbReference>
<evidence type="ECO:0000259" key="15">
    <source>
        <dbReference type="Pfam" id="PF02096"/>
    </source>
</evidence>
<dbReference type="CDD" id="cd20070">
    <property type="entry name" value="5TM_YidC_Alb3"/>
    <property type="match status" value="1"/>
</dbReference>
<dbReference type="GO" id="GO:0032977">
    <property type="term" value="F:membrane insertase activity"/>
    <property type="evidence" value="ECO:0007669"/>
    <property type="project" value="InterPro"/>
</dbReference>
<evidence type="ECO:0000256" key="5">
    <source>
        <dbReference type="ARBA" id="ARBA00022475"/>
    </source>
</evidence>
<dbReference type="Proteomes" id="UP000321577">
    <property type="component" value="Unassembled WGS sequence"/>
</dbReference>
<dbReference type="GO" id="GO:0051205">
    <property type="term" value="P:protein insertion into membrane"/>
    <property type="evidence" value="ECO:0007669"/>
    <property type="project" value="TreeGrafter"/>
</dbReference>
<feature type="transmembrane region" description="Helical" evidence="13">
    <location>
        <begin position="6"/>
        <end position="23"/>
    </location>
</feature>
<dbReference type="GO" id="GO:0015031">
    <property type="term" value="P:protein transport"/>
    <property type="evidence" value="ECO:0007669"/>
    <property type="project" value="UniProtKB-KW"/>
</dbReference>
<feature type="region of interest" description="Disordered" evidence="14">
    <location>
        <begin position="27"/>
        <end position="80"/>
    </location>
</feature>